<dbReference type="AlphaFoldDB" id="M2B8P0"/>
<dbReference type="PANTHER" id="PTHR39673">
    <property type="entry name" value="TUNGSTEN FORMYLMETHANOFURAN DEHYDROGENASE, SUBUNIT C (FWDC)"/>
    <property type="match status" value="1"/>
</dbReference>
<evidence type="ECO:0000313" key="1">
    <source>
        <dbReference type="EMBL" id="EMB18068.1"/>
    </source>
</evidence>
<keyword evidence="2" id="KW-1185">Reference proteome</keyword>
<dbReference type="PANTHER" id="PTHR39673:SF5">
    <property type="entry name" value="TUNGSTEN-CONTAINING FORMYLMETHANOFURAN DEHYDROGENASE 2 SUBUNIT C"/>
    <property type="match status" value="1"/>
</dbReference>
<dbReference type="RefSeq" id="WP_008654622.1">
    <property type="nucleotide sequence ID" value="NZ_ANMO01000067.1"/>
</dbReference>
<dbReference type="NCBIfam" id="TIGR03122">
    <property type="entry name" value="one_C_dehyd_C"/>
    <property type="match status" value="1"/>
</dbReference>
<dbReference type="GO" id="GO:0015948">
    <property type="term" value="P:methanogenesis"/>
    <property type="evidence" value="ECO:0007669"/>
    <property type="project" value="InterPro"/>
</dbReference>
<dbReference type="EC" id="1.2.7.12" evidence="1"/>
<dbReference type="GO" id="GO:0046914">
    <property type="term" value="F:transition metal ion binding"/>
    <property type="evidence" value="ECO:0007669"/>
    <property type="project" value="InterPro"/>
</dbReference>
<dbReference type="GO" id="GO:0018493">
    <property type="term" value="F:formylmethanofuran dehydrogenase activity"/>
    <property type="evidence" value="ECO:0007669"/>
    <property type="project" value="UniProtKB-EC"/>
</dbReference>
<dbReference type="Gene3D" id="2.160.20.60">
    <property type="entry name" value="Glutamate synthase, alpha subunit, C-terminal domain"/>
    <property type="match status" value="1"/>
</dbReference>
<dbReference type="InterPro" id="IPR017550">
    <property type="entry name" value="Formylmethanofuran_DH_suC"/>
</dbReference>
<keyword evidence="1" id="KW-0560">Oxidoreductase</keyword>
<dbReference type="PATRIC" id="fig|1263867.3.peg.1222"/>
<name>M2B8P0_9BACT</name>
<dbReference type="InterPro" id="IPR036485">
    <property type="entry name" value="Glu_synth_asu_C_sf"/>
</dbReference>
<proteinExistence type="predicted"/>
<reference evidence="1" key="1">
    <citation type="submission" date="2012-11" db="EMBL/GenBank/DDBJ databases">
        <title>Permanent draft genomes of Rhodopirellula europaea strain SH398 and 6C.</title>
        <authorList>
            <person name="Richter M."/>
            <person name="Richter-Heitmann T."/>
            <person name="Frank C."/>
            <person name="Harder J."/>
            <person name="Glockner F.O."/>
        </authorList>
    </citation>
    <scope>NUCLEOTIDE SEQUENCE</scope>
    <source>
        <strain evidence="1">6C</strain>
    </source>
</reference>
<dbReference type="Proteomes" id="UP000011529">
    <property type="component" value="Unassembled WGS sequence"/>
</dbReference>
<sequence length="263" mass="28275">MSQITLRLRSELPSSLDASRIRLDEWVQLSTLEIERFQLQSRSGPIAIGDLFEVSVRSDVSMPRLVFDGCMQPVSGIGFQHKLGEILCESNVGDHAGSCMSGGRIVVRGDAGDHLGSPIGSRTVGMSGGQIIVEGSAGDDAGHRMRRGEIWIGSNVGKRLATWMVAGTFGVAGNCGPTIAYGMRRGTLIFGRPPTLDKRRFSTPIPLRSAFLGLMSRNSAAKWLTPDFLHSLNVCRGDQLIDGRGEIWMPTSGTESTKTGASN</sequence>
<gene>
    <name evidence="1" type="ORF">RE6C_01150</name>
</gene>
<protein>
    <submittedName>
        <fullName evidence="1">Protein containing Formylmethanofuran dehydrogenase subunit C domain protein</fullName>
        <ecNumber evidence="1">1.2.7.12</ecNumber>
    </submittedName>
</protein>
<dbReference type="EMBL" id="ANMO01000067">
    <property type="protein sequence ID" value="EMB18068.1"/>
    <property type="molecule type" value="Genomic_DNA"/>
</dbReference>
<accession>M2B8P0</accession>
<reference evidence="1" key="2">
    <citation type="journal article" date="2013" name="Mar. Genomics">
        <title>Expression of sulfatases in Rhodopirellula baltica and the diversity of sulfatases in the genus Rhodopirellula.</title>
        <authorList>
            <person name="Wegner C.E."/>
            <person name="Richter-Heitmann T."/>
            <person name="Klindworth A."/>
            <person name="Klockow C."/>
            <person name="Richter M."/>
            <person name="Achstetter T."/>
            <person name="Glockner F.O."/>
            <person name="Harder J."/>
        </authorList>
    </citation>
    <scope>NUCLEOTIDE SEQUENCE [LARGE SCALE GENOMIC DNA]</scope>
    <source>
        <strain evidence="1">6C</strain>
    </source>
</reference>
<evidence type="ECO:0000313" key="2">
    <source>
        <dbReference type="Proteomes" id="UP000011529"/>
    </source>
</evidence>
<comment type="caution">
    <text evidence="1">The sequence shown here is derived from an EMBL/GenBank/DDBJ whole genome shotgun (WGS) entry which is preliminary data.</text>
</comment>
<dbReference type="SUPFAM" id="SSF69336">
    <property type="entry name" value="Alpha subunit of glutamate synthase, C-terminal domain"/>
    <property type="match status" value="1"/>
</dbReference>
<organism evidence="1 2">
    <name type="scientific">Rhodopirellula europaea 6C</name>
    <dbReference type="NCBI Taxonomy" id="1263867"/>
    <lineage>
        <taxon>Bacteria</taxon>
        <taxon>Pseudomonadati</taxon>
        <taxon>Planctomycetota</taxon>
        <taxon>Planctomycetia</taxon>
        <taxon>Pirellulales</taxon>
        <taxon>Pirellulaceae</taxon>
        <taxon>Rhodopirellula</taxon>
    </lineage>
</organism>